<proteinExistence type="predicted"/>
<gene>
    <name evidence="2" type="ORF">GCM10022406_25410</name>
</gene>
<protein>
    <submittedName>
        <fullName evidence="2">Uncharacterized protein</fullName>
    </submittedName>
</protein>
<dbReference type="Proteomes" id="UP001499909">
    <property type="component" value="Unassembled WGS sequence"/>
</dbReference>
<keyword evidence="1" id="KW-0472">Membrane</keyword>
<name>A0ABP7NAQ2_9BACT</name>
<organism evidence="2 3">
    <name type="scientific">Hymenobacter algoricola</name>
    <dbReference type="NCBI Taxonomy" id="486267"/>
    <lineage>
        <taxon>Bacteria</taxon>
        <taxon>Pseudomonadati</taxon>
        <taxon>Bacteroidota</taxon>
        <taxon>Cytophagia</taxon>
        <taxon>Cytophagales</taxon>
        <taxon>Hymenobacteraceae</taxon>
        <taxon>Hymenobacter</taxon>
    </lineage>
</organism>
<comment type="caution">
    <text evidence="2">The sequence shown here is derived from an EMBL/GenBank/DDBJ whole genome shotgun (WGS) entry which is preliminary data.</text>
</comment>
<evidence type="ECO:0000313" key="2">
    <source>
        <dbReference type="EMBL" id="GAA3940298.1"/>
    </source>
</evidence>
<dbReference type="RefSeq" id="WP_345114396.1">
    <property type="nucleotide sequence ID" value="NZ_BAABDH010000041.1"/>
</dbReference>
<keyword evidence="1" id="KW-0812">Transmembrane</keyword>
<evidence type="ECO:0000256" key="1">
    <source>
        <dbReference type="SAM" id="Phobius"/>
    </source>
</evidence>
<keyword evidence="1" id="KW-1133">Transmembrane helix</keyword>
<feature type="transmembrane region" description="Helical" evidence="1">
    <location>
        <begin position="12"/>
        <end position="31"/>
    </location>
</feature>
<accession>A0ABP7NAQ2</accession>
<evidence type="ECO:0000313" key="3">
    <source>
        <dbReference type="Proteomes" id="UP001499909"/>
    </source>
</evidence>
<reference evidence="3" key="1">
    <citation type="journal article" date="2019" name="Int. J. Syst. Evol. Microbiol.">
        <title>The Global Catalogue of Microorganisms (GCM) 10K type strain sequencing project: providing services to taxonomists for standard genome sequencing and annotation.</title>
        <authorList>
            <consortium name="The Broad Institute Genomics Platform"/>
            <consortium name="The Broad Institute Genome Sequencing Center for Infectious Disease"/>
            <person name="Wu L."/>
            <person name="Ma J."/>
        </authorList>
    </citation>
    <scope>NUCLEOTIDE SEQUENCE [LARGE SCALE GENOMIC DNA]</scope>
    <source>
        <strain evidence="3">JCM 17214</strain>
    </source>
</reference>
<keyword evidence="3" id="KW-1185">Reference proteome</keyword>
<dbReference type="EMBL" id="BAABDH010000041">
    <property type="protein sequence ID" value="GAA3940298.1"/>
    <property type="molecule type" value="Genomic_DNA"/>
</dbReference>
<sequence>MPNLASISADKLYAALGGVAFAVFLLVLDMIKTTITQWRENRKKAKQSSFVYLAEKQVLLDQATERICLETKADHISLYRLHNGEFFEGNDSIKKMSMVSESLGRVGMGRWKSASQSLLMSDFPHLVLALDGAAKQAYYCMNPDNVLDFEMGRLMNEREYETSVALLIRGKKDKPLAVLMLNWCTDRRTLTDLNTTELEGYRRDLSFTLSD</sequence>